<comment type="caution">
    <text evidence="1">The sequence shown here is derived from an EMBL/GenBank/DDBJ whole genome shotgun (WGS) entry which is preliminary data.</text>
</comment>
<dbReference type="Proteomes" id="UP001437256">
    <property type="component" value="Unassembled WGS sequence"/>
</dbReference>
<dbReference type="EMBL" id="JBBXMP010000413">
    <property type="protein sequence ID" value="KAL0057896.1"/>
    <property type="molecule type" value="Genomic_DNA"/>
</dbReference>
<proteinExistence type="predicted"/>
<reference evidence="1 2" key="1">
    <citation type="submission" date="2024-05" db="EMBL/GenBank/DDBJ databases">
        <title>A draft genome resource for the thread blight pathogen Marasmius tenuissimus strain MS-2.</title>
        <authorList>
            <person name="Yulfo-Soto G.E."/>
            <person name="Baruah I.K."/>
            <person name="Amoako-Attah I."/>
            <person name="Bukari Y."/>
            <person name="Meinhardt L.W."/>
            <person name="Bailey B.A."/>
            <person name="Cohen S.P."/>
        </authorList>
    </citation>
    <scope>NUCLEOTIDE SEQUENCE [LARGE SCALE GENOMIC DNA]</scope>
    <source>
        <strain evidence="1 2">MS-2</strain>
    </source>
</reference>
<evidence type="ECO:0000313" key="2">
    <source>
        <dbReference type="Proteomes" id="UP001437256"/>
    </source>
</evidence>
<gene>
    <name evidence="1" type="ORF">AAF712_015445</name>
</gene>
<evidence type="ECO:0000313" key="1">
    <source>
        <dbReference type="EMBL" id="KAL0057896.1"/>
    </source>
</evidence>
<accession>A0ABR2Z8I5</accession>
<protein>
    <submittedName>
        <fullName evidence="1">Uncharacterized protein</fullName>
    </submittedName>
</protein>
<sequence>MFPDKVGRVAIDGIVDPEDYYRMKWMTGIKDIENTRKWFLTSCKEAGPESCAFYEDTVEAMESKLNGIYASLIKAPMPVEMPVETNVSSAGLAGLAEGNATVFYSLDAAPMFECDCDPTLNDLAPTVESLNVYSCNDGDAVPSDVESAKAHYQESTEFSPFGSIWASFRIACAGWSPELRKDYFRGEL</sequence>
<keyword evidence="2" id="KW-1185">Reference proteome</keyword>
<organism evidence="1 2">
    <name type="scientific">Marasmius tenuissimus</name>
    <dbReference type="NCBI Taxonomy" id="585030"/>
    <lineage>
        <taxon>Eukaryota</taxon>
        <taxon>Fungi</taxon>
        <taxon>Dikarya</taxon>
        <taxon>Basidiomycota</taxon>
        <taxon>Agaricomycotina</taxon>
        <taxon>Agaricomycetes</taxon>
        <taxon>Agaricomycetidae</taxon>
        <taxon>Agaricales</taxon>
        <taxon>Marasmiineae</taxon>
        <taxon>Marasmiaceae</taxon>
        <taxon>Marasmius</taxon>
    </lineage>
</organism>
<name>A0ABR2Z8I5_9AGAR</name>